<feature type="binding site" evidence="2">
    <location>
        <position position="113"/>
    </location>
    <ligand>
        <name>Zn(2+)</name>
        <dbReference type="ChEBI" id="CHEBI:29105"/>
        <label>2</label>
    </ligand>
</feature>
<feature type="binding site" evidence="2">
    <location>
        <position position="143"/>
    </location>
    <ligand>
        <name>Zn(2+)</name>
        <dbReference type="ChEBI" id="CHEBI:29105"/>
        <label>2</label>
    </ligand>
</feature>
<dbReference type="Gene3D" id="3.40.50.10780">
    <property type="entry name" value="Dipeptide transport protein"/>
    <property type="match status" value="1"/>
</dbReference>
<reference evidence="3 4" key="1">
    <citation type="journal article" date="2014" name="Genome Announc.">
        <title>Draft Genome Sequence of the Antitrypanosomally Active Sponge-Associated Bacterium Actinokineospora sp. Strain EG49.</title>
        <authorList>
            <person name="Harjes J."/>
            <person name="Ryu T."/>
            <person name="Abdelmohsen U.R."/>
            <person name="Moitinho-Silva L."/>
            <person name="Horn H."/>
            <person name="Ravasi T."/>
            <person name="Hentschel U."/>
        </authorList>
    </citation>
    <scope>NUCLEOTIDE SEQUENCE [LARGE SCALE GENOMIC DNA]</scope>
    <source>
        <strain evidence="3 4">EG49</strain>
    </source>
</reference>
<dbReference type="eggNOG" id="COG2362">
    <property type="taxonomic scope" value="Bacteria"/>
</dbReference>
<dbReference type="EMBL" id="AYXG01000197">
    <property type="protein sequence ID" value="EWC59578.1"/>
    <property type="molecule type" value="Genomic_DNA"/>
</dbReference>
<organism evidence="3 4">
    <name type="scientific">Actinokineospora spheciospongiae</name>
    <dbReference type="NCBI Taxonomy" id="909613"/>
    <lineage>
        <taxon>Bacteria</taxon>
        <taxon>Bacillati</taxon>
        <taxon>Actinomycetota</taxon>
        <taxon>Actinomycetes</taxon>
        <taxon>Pseudonocardiales</taxon>
        <taxon>Pseudonocardiaceae</taxon>
        <taxon>Actinokineospora</taxon>
    </lineage>
</organism>
<comment type="caution">
    <text evidence="3">The sequence shown here is derived from an EMBL/GenBank/DDBJ whole genome shotgun (WGS) entry which is preliminary data.</text>
</comment>
<dbReference type="STRING" id="909613.UO65_5119"/>
<evidence type="ECO:0000313" key="3">
    <source>
        <dbReference type="EMBL" id="EWC59578.1"/>
    </source>
</evidence>
<feature type="binding site" evidence="2">
    <location>
        <position position="19"/>
    </location>
    <ligand>
        <name>Zn(2+)</name>
        <dbReference type="ChEBI" id="CHEBI:29105"/>
        <label>1</label>
    </ligand>
</feature>
<evidence type="ECO:0000313" key="4">
    <source>
        <dbReference type="Proteomes" id="UP000019277"/>
    </source>
</evidence>
<feature type="binding site" evidence="2">
    <location>
        <position position="17"/>
    </location>
    <ligand>
        <name>Zn(2+)</name>
        <dbReference type="ChEBI" id="CHEBI:29105"/>
        <label>2</label>
    </ligand>
</feature>
<evidence type="ECO:0000256" key="1">
    <source>
        <dbReference type="PIRSR" id="PIRSR015853-1"/>
    </source>
</evidence>
<gene>
    <name evidence="3" type="ORF">UO65_5119</name>
</gene>
<name>W7IH25_9PSEU</name>
<sequence>MSRRSNLGPVRILISADMEGATGVTCTADVVPGTEQWQRFRRSLTGDVNACVAGLFDGGAAEVLVNEAHSSQRNVLLEELDPRARLLTGRHKPLSMMQGIDSGVDGVVFLGYHTGAGADGVLAHTYLENSITEVRLDGVAAGEGRLNAALAAEHGVPVLLVTGDDLTCADAATYAPRARHAVVKECVSRYAAVCSPPSVTAAVITAEAAAAMAHAGRGHGDASAHTVEVDFDATHLAHAAAVVPTVELVGTRTVRFTAESQTAAMKAFKVVTAIAAGAIDGLYG</sequence>
<evidence type="ECO:0000256" key="2">
    <source>
        <dbReference type="PIRSR" id="PIRSR015853-2"/>
    </source>
</evidence>
<dbReference type="PATRIC" id="fig|909613.9.peg.5116"/>
<dbReference type="Proteomes" id="UP000019277">
    <property type="component" value="Unassembled WGS sequence"/>
</dbReference>
<feature type="binding site" evidence="2">
    <location>
        <position position="69"/>
    </location>
    <ligand>
        <name>Zn(2+)</name>
        <dbReference type="ChEBI" id="CHEBI:29105"/>
        <label>2</label>
    </ligand>
</feature>
<proteinExistence type="predicted"/>
<dbReference type="InterPro" id="IPR027476">
    <property type="entry name" value="DppA_N"/>
</dbReference>
<dbReference type="SUPFAM" id="SSF63992">
    <property type="entry name" value="Dipeptide transport protein"/>
    <property type="match status" value="1"/>
</dbReference>
<feature type="active site" description="Nucleophile" evidence="1">
    <location>
        <position position="124"/>
    </location>
</feature>
<dbReference type="Gene3D" id="3.30.1360.130">
    <property type="entry name" value="Dipeptide transport protein"/>
    <property type="match status" value="1"/>
</dbReference>
<dbReference type="InterPro" id="IPR036177">
    <property type="entry name" value="Peptidase_M55_sf"/>
</dbReference>
<keyword evidence="2" id="KW-0479">Metal-binding</keyword>
<accession>W7IH25</accession>
<dbReference type="CDD" id="cd08663">
    <property type="entry name" value="DAP_dppA_1"/>
    <property type="match status" value="1"/>
</dbReference>
<dbReference type="GO" id="GO:0046872">
    <property type="term" value="F:metal ion binding"/>
    <property type="evidence" value="ECO:0007669"/>
    <property type="project" value="UniProtKB-KW"/>
</dbReference>
<keyword evidence="4" id="KW-1185">Reference proteome</keyword>
<dbReference type="PIRSF" id="PIRSF015853">
    <property type="entry name" value="Pep_DppA"/>
    <property type="match status" value="1"/>
</dbReference>
<feature type="binding site" evidence="2">
    <location>
        <position position="17"/>
    </location>
    <ligand>
        <name>Zn(2+)</name>
        <dbReference type="ChEBI" id="CHEBI:29105"/>
        <label>1</label>
    </ligand>
</feature>
<dbReference type="InterPro" id="IPR007035">
    <property type="entry name" value="Peptidase_M55"/>
</dbReference>
<keyword evidence="2" id="KW-0862">Zinc</keyword>
<protein>
    <submittedName>
        <fullName evidence="3">Transport associated protein</fullName>
    </submittedName>
</protein>
<dbReference type="AlphaFoldDB" id="W7IH25"/>
<dbReference type="Pfam" id="PF04951">
    <property type="entry name" value="Peptidase_M55"/>
    <property type="match status" value="1"/>
</dbReference>